<dbReference type="AlphaFoldDB" id="A0A370KK54"/>
<protein>
    <submittedName>
        <fullName evidence="1">Transcriptional regulator</fullName>
    </submittedName>
</protein>
<reference evidence="1 2" key="1">
    <citation type="submission" date="2017-03" db="EMBL/GenBank/DDBJ databases">
        <title>Genome analysis of Rhizobial strains effectives or ineffectives for nitrogen fixation isolated from bean seeds.</title>
        <authorList>
            <person name="Peralta H."/>
            <person name="Aguilar-Vera A."/>
            <person name="Mora Y."/>
            <person name="Vargas-Lagunas C."/>
            <person name="Girard L."/>
            <person name="Mora J."/>
        </authorList>
    </citation>
    <scope>NUCLEOTIDE SEQUENCE [LARGE SCALE GENOMIC DNA]</scope>
    <source>
        <strain evidence="1 2">CCGM3</strain>
    </source>
</reference>
<dbReference type="OrthoDB" id="5705783at2"/>
<proteinExistence type="predicted"/>
<dbReference type="InterPro" id="IPR012337">
    <property type="entry name" value="RNaseH-like_sf"/>
</dbReference>
<dbReference type="EMBL" id="NAAC01000023">
    <property type="protein sequence ID" value="RDJ07069.1"/>
    <property type="molecule type" value="Genomic_DNA"/>
</dbReference>
<accession>A0A370KK54</accession>
<dbReference type="InterPro" id="IPR036397">
    <property type="entry name" value="RNaseH_sf"/>
</dbReference>
<sequence length="182" mass="20165">MIVFLDFEASSLGKDSFPIEVAWVFQDGRSRSFLIRPAPDWTDWSPDAEAIHGISRDQLDRNGTAAEVVARHMMKELAGNDLYASAPSWDGKWLSVLLRAGDLPRHALRVSRSKEAFLAAARDLMGPATDEVELINLVEDVIMTSRSGKPASHRALPDAMLDLACWHLVRKEAAQRTGKSLI</sequence>
<evidence type="ECO:0000313" key="2">
    <source>
        <dbReference type="Proteomes" id="UP000254939"/>
    </source>
</evidence>
<evidence type="ECO:0000313" key="1">
    <source>
        <dbReference type="EMBL" id="RDJ07069.1"/>
    </source>
</evidence>
<dbReference type="Gene3D" id="3.30.420.10">
    <property type="entry name" value="Ribonuclease H-like superfamily/Ribonuclease H"/>
    <property type="match status" value="1"/>
</dbReference>
<comment type="caution">
    <text evidence="1">The sequence shown here is derived from an EMBL/GenBank/DDBJ whole genome shotgun (WGS) entry which is preliminary data.</text>
</comment>
<name>A0A370KK54_9HYPH</name>
<gene>
    <name evidence="1" type="ORF">B5K06_21725</name>
</gene>
<dbReference type="GO" id="GO:0003676">
    <property type="term" value="F:nucleic acid binding"/>
    <property type="evidence" value="ECO:0007669"/>
    <property type="project" value="InterPro"/>
</dbReference>
<dbReference type="SUPFAM" id="SSF53098">
    <property type="entry name" value="Ribonuclease H-like"/>
    <property type="match status" value="1"/>
</dbReference>
<organism evidence="1 2">
    <name type="scientific">Rhizobium grahamii</name>
    <dbReference type="NCBI Taxonomy" id="1120045"/>
    <lineage>
        <taxon>Bacteria</taxon>
        <taxon>Pseudomonadati</taxon>
        <taxon>Pseudomonadota</taxon>
        <taxon>Alphaproteobacteria</taxon>
        <taxon>Hyphomicrobiales</taxon>
        <taxon>Rhizobiaceae</taxon>
        <taxon>Rhizobium/Agrobacterium group</taxon>
        <taxon>Rhizobium</taxon>
    </lineage>
</organism>
<dbReference type="RefSeq" id="WP_016557380.1">
    <property type="nucleotide sequence ID" value="NZ_KZ857264.1"/>
</dbReference>
<dbReference type="Proteomes" id="UP000254939">
    <property type="component" value="Unassembled WGS sequence"/>
</dbReference>